<dbReference type="Proteomes" id="UP000698242">
    <property type="component" value="Unassembled WGS sequence"/>
</dbReference>
<gene>
    <name evidence="5" type="primary">csgF</name>
    <name evidence="5" type="ORF">PMES_01627</name>
</gene>
<protein>
    <recommendedName>
        <fullName evidence="2">Curli production assembly/transport component CsgF</fullName>
    </recommendedName>
</protein>
<dbReference type="RefSeq" id="WP_159965191.1">
    <property type="nucleotide sequence ID" value="NZ_APKE01000019.1"/>
</dbReference>
<evidence type="ECO:0000256" key="4">
    <source>
        <dbReference type="SAM" id="SignalP"/>
    </source>
</evidence>
<evidence type="ECO:0000256" key="3">
    <source>
        <dbReference type="ARBA" id="ARBA00022729"/>
    </source>
</evidence>
<evidence type="ECO:0000313" key="5">
    <source>
        <dbReference type="EMBL" id="KAF0676063.1"/>
    </source>
</evidence>
<evidence type="ECO:0000313" key="6">
    <source>
        <dbReference type="Proteomes" id="UP000698242"/>
    </source>
</evidence>
<dbReference type="Pfam" id="PF10614">
    <property type="entry name" value="CsgF"/>
    <property type="match status" value="1"/>
</dbReference>
<dbReference type="OrthoDB" id="1443407at2"/>
<dbReference type="AlphaFoldDB" id="A0A921TCT7"/>
<evidence type="ECO:0000256" key="1">
    <source>
        <dbReference type="ARBA" id="ARBA00003989"/>
    </source>
</evidence>
<keyword evidence="6" id="KW-1185">Reference proteome</keyword>
<sequence>MRAFQLVVTTGLVFIAVPLTAQDLTYQPINPSFGGSPLNSSHLQAIASAQRMATARDAPVATDATAGGAEQTEADRFVSQLQSRLFSDLSRQVSEAIFGDGAQDNGLITFGDTTVQFDRTTQAITLIITDNLAGTVTEIVVPQLVVN</sequence>
<feature type="signal peptide" evidence="4">
    <location>
        <begin position="1"/>
        <end position="21"/>
    </location>
</feature>
<comment type="function">
    <text evidence="1">May be involved in the biogenesis of curli organelles.</text>
</comment>
<organism evidence="5 6">
    <name type="scientific">Profundibacterium mesophilum KAUST100406-0324</name>
    <dbReference type="NCBI Taxonomy" id="1037889"/>
    <lineage>
        <taxon>Bacteria</taxon>
        <taxon>Pseudomonadati</taxon>
        <taxon>Pseudomonadota</taxon>
        <taxon>Alphaproteobacteria</taxon>
        <taxon>Rhodobacterales</taxon>
        <taxon>Roseobacteraceae</taxon>
        <taxon>Profundibacterium</taxon>
    </lineage>
</organism>
<name>A0A921TCT7_9RHOB</name>
<feature type="chain" id="PRO_5036950549" description="Curli production assembly/transport component CsgF" evidence="4">
    <location>
        <begin position="22"/>
        <end position="147"/>
    </location>
</feature>
<accession>A0A921TCT7</accession>
<keyword evidence="3 4" id="KW-0732">Signal</keyword>
<dbReference type="InterPro" id="IPR018893">
    <property type="entry name" value="T8SS_CsgF"/>
</dbReference>
<comment type="caution">
    <text evidence="5">The sequence shown here is derived from an EMBL/GenBank/DDBJ whole genome shotgun (WGS) entry which is preliminary data.</text>
</comment>
<evidence type="ECO:0000256" key="2">
    <source>
        <dbReference type="ARBA" id="ARBA00014031"/>
    </source>
</evidence>
<proteinExistence type="predicted"/>
<reference evidence="5" key="1">
    <citation type="submission" date="2013-03" db="EMBL/GenBank/DDBJ databases">
        <title>Genome Sequence of the Profundibacterium mesophilum strain KAUST100406-0324T from Red Sea, a novel genus in the family Rhodobacteraceae.</title>
        <authorList>
            <person name="Essack M."/>
            <person name="Alam I."/>
            <person name="Lafi F."/>
            <person name="Alawi W."/>
            <person name="Kamanu F."/>
            <person name="Al-Suwailem A."/>
            <person name="Lee O.O."/>
            <person name="Xu Y."/>
            <person name="Bajic V."/>
            <person name="Qian P.-Y."/>
            <person name="Archer J."/>
        </authorList>
    </citation>
    <scope>NUCLEOTIDE SEQUENCE</scope>
    <source>
        <strain evidence="5">KAUST100406-0324</strain>
    </source>
</reference>
<dbReference type="EMBL" id="APKE01000019">
    <property type="protein sequence ID" value="KAF0676063.1"/>
    <property type="molecule type" value="Genomic_DNA"/>
</dbReference>